<dbReference type="EMBL" id="BARW01030331">
    <property type="protein sequence ID" value="GAJ04779.1"/>
    <property type="molecule type" value="Genomic_DNA"/>
</dbReference>
<feature type="non-terminal residue" evidence="1">
    <location>
        <position position="249"/>
    </location>
</feature>
<reference evidence="1" key="1">
    <citation type="journal article" date="2014" name="Front. Microbiol.">
        <title>High frequency of phylogenetically diverse reductive dehalogenase-homologous genes in deep subseafloor sedimentary metagenomes.</title>
        <authorList>
            <person name="Kawai M."/>
            <person name="Futagami T."/>
            <person name="Toyoda A."/>
            <person name="Takaki Y."/>
            <person name="Nishi S."/>
            <person name="Hori S."/>
            <person name="Arai W."/>
            <person name="Tsubouchi T."/>
            <person name="Morono Y."/>
            <person name="Uchiyama I."/>
            <person name="Ito T."/>
            <person name="Fujiyama A."/>
            <person name="Inagaki F."/>
            <person name="Takami H."/>
        </authorList>
    </citation>
    <scope>NUCLEOTIDE SEQUENCE</scope>
    <source>
        <strain evidence="1">Expedition CK06-06</strain>
    </source>
</reference>
<dbReference type="AlphaFoldDB" id="X1THL8"/>
<comment type="caution">
    <text evidence="1">The sequence shown here is derived from an EMBL/GenBank/DDBJ whole genome shotgun (WGS) entry which is preliminary data.</text>
</comment>
<accession>X1THL8</accession>
<feature type="non-terminal residue" evidence="1">
    <location>
        <position position="1"/>
    </location>
</feature>
<evidence type="ECO:0000313" key="1">
    <source>
        <dbReference type="EMBL" id="GAJ04779.1"/>
    </source>
</evidence>
<sequence length="249" mass="26588">TQGPYAYDSEGKLVQVGKQWDFVFNAVGSPDKFKVNWPGQYVAKMQLFGKKAGESEGDYRELCSPVEKVVVLGAGVGPDEFTGEISKVQARTGVANWGAYPLSLEQGVGYSIAVTVVNRSSIPLVLYGELTITKPSGNSDFASDFTGTAIPPHETTVAPDASHTFKWNLYPLLAFIADEVGDYEGSFVLKGKAPGQPDSGYKALCDPWEDILATVTGVAPPDGPTGKAEIVRKALDFELIGSGYEIPVT</sequence>
<gene>
    <name evidence="1" type="ORF">S12H4_48519</name>
</gene>
<proteinExistence type="predicted"/>
<name>X1THL8_9ZZZZ</name>
<organism evidence="1">
    <name type="scientific">marine sediment metagenome</name>
    <dbReference type="NCBI Taxonomy" id="412755"/>
    <lineage>
        <taxon>unclassified sequences</taxon>
        <taxon>metagenomes</taxon>
        <taxon>ecological metagenomes</taxon>
    </lineage>
</organism>
<protein>
    <submittedName>
        <fullName evidence="1">Uncharacterized protein</fullName>
    </submittedName>
</protein>